<evidence type="ECO:0000256" key="4">
    <source>
        <dbReference type="ARBA" id="ARBA00023316"/>
    </source>
</evidence>
<dbReference type="GO" id="GO:0009253">
    <property type="term" value="P:peptidoglycan catabolic process"/>
    <property type="evidence" value="ECO:0007669"/>
    <property type="project" value="InterPro"/>
</dbReference>
<evidence type="ECO:0000313" key="7">
    <source>
        <dbReference type="Proteomes" id="UP000023430"/>
    </source>
</evidence>
<organism evidence="6 7">
    <name type="scientific">Roseivivax isoporae LMG 25204</name>
    <dbReference type="NCBI Taxonomy" id="1449351"/>
    <lineage>
        <taxon>Bacteria</taxon>
        <taxon>Pseudomonadati</taxon>
        <taxon>Pseudomonadota</taxon>
        <taxon>Alphaproteobacteria</taxon>
        <taxon>Rhodobacterales</taxon>
        <taxon>Roseobacteraceae</taxon>
        <taxon>Roseivivax</taxon>
    </lineage>
</organism>
<protein>
    <recommendedName>
        <fullName evidence="2">N-acetylmuramoyl-L-alanine amidase</fullName>
        <ecNumber evidence="2">3.5.1.28</ecNumber>
    </recommendedName>
</protein>
<keyword evidence="4" id="KW-0961">Cell wall biogenesis/degradation</keyword>
<dbReference type="InterPro" id="IPR036505">
    <property type="entry name" value="Amidase/PGRP_sf"/>
</dbReference>
<dbReference type="GO" id="GO:0071555">
    <property type="term" value="P:cell wall organization"/>
    <property type="evidence" value="ECO:0007669"/>
    <property type="project" value="UniProtKB-KW"/>
</dbReference>
<evidence type="ECO:0000259" key="5">
    <source>
        <dbReference type="SMART" id="SM00644"/>
    </source>
</evidence>
<dbReference type="Gene3D" id="3.40.80.10">
    <property type="entry name" value="Peptidoglycan recognition protein-like"/>
    <property type="match status" value="1"/>
</dbReference>
<comment type="caution">
    <text evidence="6">The sequence shown here is derived from an EMBL/GenBank/DDBJ whole genome shotgun (WGS) entry which is preliminary data.</text>
</comment>
<evidence type="ECO:0000313" key="6">
    <source>
        <dbReference type="EMBL" id="ETX29511.1"/>
    </source>
</evidence>
<gene>
    <name evidence="6" type="ORF">RISW2_23530</name>
</gene>
<sequence>MVIHYTAMKSAERARDWLCDGASGVSAHYVISETGCLWQLVDEEMRAWHAGAGRWGGIVDMNSRSIGIELANDGAEPFSEPQMDALERLLSGILERWRIAPERVIGHSDMALGRKIDPGPRFDWRRLARRGLSIWPEPRQPGDFFADAARFGYAADPDLREALLQAFRDRFRPGAAGPCGPADAALMADLAARWPAADQPTS</sequence>
<evidence type="ECO:0000256" key="1">
    <source>
        <dbReference type="ARBA" id="ARBA00001561"/>
    </source>
</evidence>
<dbReference type="PANTHER" id="PTHR30417:SF1">
    <property type="entry name" value="N-ACETYLMURAMOYL-L-ALANINE AMIDASE AMID"/>
    <property type="match status" value="1"/>
</dbReference>
<dbReference type="Pfam" id="PF01510">
    <property type="entry name" value="Amidase_2"/>
    <property type="match status" value="1"/>
</dbReference>
<dbReference type="eggNOG" id="COG3023">
    <property type="taxonomic scope" value="Bacteria"/>
</dbReference>
<proteinExistence type="predicted"/>
<feature type="domain" description="N-acetylmuramoyl-L-alanine amidase" evidence="5">
    <location>
        <begin position="1"/>
        <end position="119"/>
    </location>
</feature>
<dbReference type="SMART" id="SM00644">
    <property type="entry name" value="Ami_2"/>
    <property type="match status" value="1"/>
</dbReference>
<dbReference type="EC" id="3.5.1.28" evidence="2"/>
<dbReference type="AlphaFoldDB" id="X7FBS2"/>
<dbReference type="GO" id="GO:0009254">
    <property type="term" value="P:peptidoglycan turnover"/>
    <property type="evidence" value="ECO:0007669"/>
    <property type="project" value="TreeGrafter"/>
</dbReference>
<dbReference type="EMBL" id="JAME01000009">
    <property type="protein sequence ID" value="ETX29511.1"/>
    <property type="molecule type" value="Genomic_DNA"/>
</dbReference>
<dbReference type="SUPFAM" id="SSF55846">
    <property type="entry name" value="N-acetylmuramoyl-L-alanine amidase-like"/>
    <property type="match status" value="1"/>
</dbReference>
<dbReference type="PANTHER" id="PTHR30417">
    <property type="entry name" value="N-ACETYLMURAMOYL-L-ALANINE AMIDASE AMID"/>
    <property type="match status" value="1"/>
</dbReference>
<name>X7FBS2_9RHOB</name>
<dbReference type="Proteomes" id="UP000023430">
    <property type="component" value="Unassembled WGS sequence"/>
</dbReference>
<dbReference type="STRING" id="1449351.RISW2_23530"/>
<keyword evidence="3" id="KW-0378">Hydrolase</keyword>
<evidence type="ECO:0000256" key="2">
    <source>
        <dbReference type="ARBA" id="ARBA00011901"/>
    </source>
</evidence>
<reference evidence="6 7" key="1">
    <citation type="submission" date="2014-01" db="EMBL/GenBank/DDBJ databases">
        <title>Roseivivax isoporae LMG 25204 Genome Sequencing.</title>
        <authorList>
            <person name="Lai Q."/>
            <person name="Li G."/>
            <person name="Shao Z."/>
        </authorList>
    </citation>
    <scope>NUCLEOTIDE SEQUENCE [LARGE SCALE GENOMIC DNA]</scope>
    <source>
        <strain evidence="6 7">LMG 25204</strain>
    </source>
</reference>
<dbReference type="InterPro" id="IPR002502">
    <property type="entry name" value="Amidase_domain"/>
</dbReference>
<accession>X7FBS2</accession>
<dbReference type="CDD" id="cd06583">
    <property type="entry name" value="PGRP"/>
    <property type="match status" value="1"/>
</dbReference>
<dbReference type="InterPro" id="IPR051206">
    <property type="entry name" value="NAMLAA_amidase_2"/>
</dbReference>
<dbReference type="GO" id="GO:0019867">
    <property type="term" value="C:outer membrane"/>
    <property type="evidence" value="ECO:0007669"/>
    <property type="project" value="TreeGrafter"/>
</dbReference>
<dbReference type="GO" id="GO:0008745">
    <property type="term" value="F:N-acetylmuramoyl-L-alanine amidase activity"/>
    <property type="evidence" value="ECO:0007669"/>
    <property type="project" value="UniProtKB-EC"/>
</dbReference>
<keyword evidence="7" id="KW-1185">Reference proteome</keyword>
<dbReference type="PATRIC" id="fig|1449351.3.peg.1592"/>
<comment type="catalytic activity">
    <reaction evidence="1">
        <text>Hydrolyzes the link between N-acetylmuramoyl residues and L-amino acid residues in certain cell-wall glycopeptides.</text>
        <dbReference type="EC" id="3.5.1.28"/>
    </reaction>
</comment>
<evidence type="ECO:0000256" key="3">
    <source>
        <dbReference type="ARBA" id="ARBA00022801"/>
    </source>
</evidence>